<feature type="transmembrane region" description="Helical" evidence="1">
    <location>
        <begin position="54"/>
        <end position="71"/>
    </location>
</feature>
<evidence type="ECO:0000256" key="1">
    <source>
        <dbReference type="SAM" id="Phobius"/>
    </source>
</evidence>
<accession>A0A239AIX6</accession>
<name>A0A239AIX6_9BACT</name>
<sequence length="115" mass="12409">MILEAMAVGAVVGLNIAASRRYPWIGALWLFTILALALIFFAEIMHSLVAGESAMKLFAFGMLAIAPYPVINETHKAVKEYAVTVAGMKYIYATYAAVVVSALWSIGRIVQIVTG</sequence>
<dbReference type="Proteomes" id="UP000198324">
    <property type="component" value="Unassembled WGS sequence"/>
</dbReference>
<feature type="transmembrane region" description="Helical" evidence="1">
    <location>
        <begin position="22"/>
        <end position="42"/>
    </location>
</feature>
<feature type="transmembrane region" description="Helical" evidence="1">
    <location>
        <begin position="91"/>
        <end position="110"/>
    </location>
</feature>
<keyword evidence="1" id="KW-0472">Membrane</keyword>
<evidence type="ECO:0000313" key="3">
    <source>
        <dbReference type="Proteomes" id="UP000198324"/>
    </source>
</evidence>
<dbReference type="EMBL" id="FZOC01000004">
    <property type="protein sequence ID" value="SNR95595.1"/>
    <property type="molecule type" value="Genomic_DNA"/>
</dbReference>
<protein>
    <submittedName>
        <fullName evidence="2">Uncharacterized protein</fullName>
    </submittedName>
</protein>
<evidence type="ECO:0000313" key="2">
    <source>
        <dbReference type="EMBL" id="SNR95595.1"/>
    </source>
</evidence>
<keyword evidence="3" id="KW-1185">Reference proteome</keyword>
<organism evidence="2 3">
    <name type="scientific">Humidesulfovibrio mexicanus</name>
    <dbReference type="NCBI Taxonomy" id="147047"/>
    <lineage>
        <taxon>Bacteria</taxon>
        <taxon>Pseudomonadati</taxon>
        <taxon>Thermodesulfobacteriota</taxon>
        <taxon>Desulfovibrionia</taxon>
        <taxon>Desulfovibrionales</taxon>
        <taxon>Desulfovibrionaceae</taxon>
        <taxon>Humidesulfovibrio</taxon>
    </lineage>
</organism>
<proteinExistence type="predicted"/>
<keyword evidence="1" id="KW-1133">Transmembrane helix</keyword>
<keyword evidence="1" id="KW-0812">Transmembrane</keyword>
<reference evidence="2 3" key="1">
    <citation type="submission" date="2017-06" db="EMBL/GenBank/DDBJ databases">
        <authorList>
            <person name="Kim H.J."/>
            <person name="Triplett B.A."/>
        </authorList>
    </citation>
    <scope>NUCLEOTIDE SEQUENCE [LARGE SCALE GENOMIC DNA]</scope>
    <source>
        <strain evidence="2 3">DSM 13116</strain>
    </source>
</reference>
<gene>
    <name evidence="2" type="ORF">SAMN04488503_2017</name>
</gene>
<dbReference type="AlphaFoldDB" id="A0A239AIX6"/>
<dbReference type="RefSeq" id="WP_089274250.1">
    <property type="nucleotide sequence ID" value="NZ_FZOC01000004.1"/>
</dbReference>